<reference evidence="10 11" key="1">
    <citation type="journal article" date="2012" name="Genome Biol.">
        <title>The genome of the polar eukaryotic microalga coccomyxa subellipsoidea reveals traits of cold adaptation.</title>
        <authorList>
            <person name="Blanc G."/>
            <person name="Agarkova I."/>
            <person name="Grimwood J."/>
            <person name="Kuo A."/>
            <person name="Brueggeman A."/>
            <person name="Dunigan D."/>
            <person name="Gurnon J."/>
            <person name="Ladunga I."/>
            <person name="Lindquist E."/>
            <person name="Lucas S."/>
            <person name="Pangilinan J."/>
            <person name="Proschold T."/>
            <person name="Salamov A."/>
            <person name="Schmutz J."/>
            <person name="Weeks D."/>
            <person name="Yamada T."/>
            <person name="Claverie J.M."/>
            <person name="Grigoriev I."/>
            <person name="Van Etten J."/>
            <person name="Lomsadze A."/>
            <person name="Borodovsky M."/>
        </authorList>
    </citation>
    <scope>NUCLEOTIDE SEQUENCE [LARGE SCALE GENOMIC DNA]</scope>
    <source>
        <strain evidence="10 11">C-169</strain>
    </source>
</reference>
<keyword evidence="4" id="KW-0418">Kinase</keyword>
<feature type="domain" description="Protein kinase" evidence="9">
    <location>
        <begin position="4"/>
        <end position="273"/>
    </location>
</feature>
<dbReference type="OrthoDB" id="339325at2759"/>
<dbReference type="GeneID" id="17036203"/>
<feature type="compositionally biased region" description="Low complexity" evidence="8">
    <location>
        <begin position="287"/>
        <end position="305"/>
    </location>
</feature>
<keyword evidence="11" id="KW-1185">Reference proteome</keyword>
<dbReference type="AlphaFoldDB" id="I0YIS7"/>
<feature type="compositionally biased region" description="Basic and acidic residues" evidence="8">
    <location>
        <begin position="359"/>
        <end position="369"/>
    </location>
</feature>
<dbReference type="RefSeq" id="XP_005642840.1">
    <property type="nucleotide sequence ID" value="XM_005642783.1"/>
</dbReference>
<dbReference type="Gene3D" id="1.10.510.10">
    <property type="entry name" value="Transferase(Phosphotransferase) domain 1"/>
    <property type="match status" value="1"/>
</dbReference>
<dbReference type="SUPFAM" id="SSF56112">
    <property type="entry name" value="Protein kinase-like (PK-like)"/>
    <property type="match status" value="1"/>
</dbReference>
<feature type="non-terminal residue" evidence="10">
    <location>
        <position position="470"/>
    </location>
</feature>
<evidence type="ECO:0000256" key="6">
    <source>
        <dbReference type="PROSITE-ProRule" id="PRU10141"/>
    </source>
</evidence>
<dbReference type="InterPro" id="IPR011009">
    <property type="entry name" value="Kinase-like_dom_sf"/>
</dbReference>
<dbReference type="PRINTS" id="PR00109">
    <property type="entry name" value="TYRKINASE"/>
</dbReference>
<dbReference type="PANTHER" id="PTHR44329:SF298">
    <property type="entry name" value="MIXED LINEAGE KINASE DOMAIN-LIKE PROTEIN"/>
    <property type="match status" value="1"/>
</dbReference>
<accession>I0YIS7</accession>
<evidence type="ECO:0000313" key="10">
    <source>
        <dbReference type="EMBL" id="EIE18296.1"/>
    </source>
</evidence>
<dbReference type="GO" id="GO:0004674">
    <property type="term" value="F:protein serine/threonine kinase activity"/>
    <property type="evidence" value="ECO:0007669"/>
    <property type="project" value="UniProtKB-KW"/>
</dbReference>
<feature type="binding site" evidence="6">
    <location>
        <position position="31"/>
    </location>
    <ligand>
        <name>ATP</name>
        <dbReference type="ChEBI" id="CHEBI:30616"/>
    </ligand>
</feature>
<evidence type="ECO:0000256" key="4">
    <source>
        <dbReference type="ARBA" id="ARBA00022777"/>
    </source>
</evidence>
<dbReference type="PANTHER" id="PTHR44329">
    <property type="entry name" value="SERINE/THREONINE-PROTEIN KINASE TNNI3K-RELATED"/>
    <property type="match status" value="1"/>
</dbReference>
<evidence type="ECO:0000313" key="11">
    <source>
        <dbReference type="Proteomes" id="UP000007264"/>
    </source>
</evidence>
<dbReference type="InterPro" id="IPR008271">
    <property type="entry name" value="Ser/Thr_kinase_AS"/>
</dbReference>
<dbReference type="GO" id="GO:0005524">
    <property type="term" value="F:ATP binding"/>
    <property type="evidence" value="ECO:0007669"/>
    <property type="project" value="UniProtKB-UniRule"/>
</dbReference>
<dbReference type="InterPro" id="IPR001245">
    <property type="entry name" value="Ser-Thr/Tyr_kinase_cat_dom"/>
</dbReference>
<dbReference type="Proteomes" id="UP000007264">
    <property type="component" value="Unassembled WGS sequence"/>
</dbReference>
<sequence length="470" mass="51290">MEEMQIQKQIGEGSFGKVYLAKWKETTVAVKILTSTSGSSDDDFPTRLPNPLLQSLEKEAGMMAAMRHPNVVLYLGVCLDPPCVVTEYCARGSLNDVLKRALYNSKYAEQLDWRVRLSMALDAAKGMNYLHTSDPPVIHRDLKSPNLLVDKHWRVKVCDFNLSRVMEESSILSSMAATNPRWLAPEILAGRGYTFSSDIYSFGIILWEFMTWRVPWHEYGPWQVRERKGSSLHKMLVHAVHDPGYLEGYCWCVQNATERPSFAEIIQVLRRLLADEARRVPNKSPGDAAAARSQQASTSTSSADTARPDQGSYREGANGAQGSGDLAVGGLRFHMAHSSSGDLRNGAQPHVPGSPGPSGRRDEPQHARSESLGSDTHLQALAGQLGSGSQFVPDGLRVGESPRSRATYSNEQYGVPGYRDGGGGAAGGPLMRREGADGSGQLSSNGDAQWDLARIHALLKEAHSDTSSNP</sequence>
<dbReference type="eggNOG" id="KOG0192">
    <property type="taxonomic scope" value="Eukaryota"/>
</dbReference>
<proteinExistence type="inferred from homology"/>
<protein>
    <submittedName>
        <fullName evidence="10">Kinase-like protein</fullName>
    </submittedName>
</protein>
<comment type="similarity">
    <text evidence="7">Belongs to the protein kinase superfamily.</text>
</comment>
<dbReference type="STRING" id="574566.I0YIS7"/>
<dbReference type="InterPro" id="IPR051681">
    <property type="entry name" value="Ser/Thr_Kinases-Pseudokinases"/>
</dbReference>
<comment type="caution">
    <text evidence="10">The sequence shown here is derived from an EMBL/GenBank/DDBJ whole genome shotgun (WGS) entry which is preliminary data.</text>
</comment>
<dbReference type="CDD" id="cd13999">
    <property type="entry name" value="STKc_MAP3K-like"/>
    <property type="match status" value="1"/>
</dbReference>
<feature type="region of interest" description="Disordered" evidence="8">
    <location>
        <begin position="386"/>
        <end position="448"/>
    </location>
</feature>
<dbReference type="EMBL" id="AGSI01000025">
    <property type="protein sequence ID" value="EIE18296.1"/>
    <property type="molecule type" value="Genomic_DNA"/>
</dbReference>
<dbReference type="Gene3D" id="3.30.200.20">
    <property type="entry name" value="Phosphorylase Kinase, domain 1"/>
    <property type="match status" value="1"/>
</dbReference>
<keyword evidence="1 7" id="KW-0723">Serine/threonine-protein kinase</keyword>
<dbReference type="InterPro" id="IPR000719">
    <property type="entry name" value="Prot_kinase_dom"/>
</dbReference>
<keyword evidence="5 6" id="KW-0067">ATP-binding</keyword>
<evidence type="ECO:0000256" key="2">
    <source>
        <dbReference type="ARBA" id="ARBA00022679"/>
    </source>
</evidence>
<dbReference type="Pfam" id="PF07714">
    <property type="entry name" value="PK_Tyr_Ser-Thr"/>
    <property type="match status" value="1"/>
</dbReference>
<dbReference type="PROSITE" id="PS50011">
    <property type="entry name" value="PROTEIN_KINASE_DOM"/>
    <property type="match status" value="1"/>
</dbReference>
<name>I0YIS7_COCSC</name>
<dbReference type="PROSITE" id="PS00107">
    <property type="entry name" value="PROTEIN_KINASE_ATP"/>
    <property type="match status" value="1"/>
</dbReference>
<evidence type="ECO:0000256" key="7">
    <source>
        <dbReference type="RuleBase" id="RU000304"/>
    </source>
</evidence>
<evidence type="ECO:0000256" key="5">
    <source>
        <dbReference type="ARBA" id="ARBA00022840"/>
    </source>
</evidence>
<evidence type="ECO:0000256" key="1">
    <source>
        <dbReference type="ARBA" id="ARBA00022527"/>
    </source>
</evidence>
<organism evidence="10 11">
    <name type="scientific">Coccomyxa subellipsoidea (strain C-169)</name>
    <name type="common">Green microalga</name>
    <dbReference type="NCBI Taxonomy" id="574566"/>
    <lineage>
        <taxon>Eukaryota</taxon>
        <taxon>Viridiplantae</taxon>
        <taxon>Chlorophyta</taxon>
        <taxon>core chlorophytes</taxon>
        <taxon>Trebouxiophyceae</taxon>
        <taxon>Trebouxiophyceae incertae sedis</taxon>
        <taxon>Coccomyxaceae</taxon>
        <taxon>Coccomyxa</taxon>
        <taxon>Coccomyxa subellipsoidea</taxon>
    </lineage>
</organism>
<evidence type="ECO:0000259" key="9">
    <source>
        <dbReference type="PROSITE" id="PS50011"/>
    </source>
</evidence>
<keyword evidence="2" id="KW-0808">Transferase</keyword>
<dbReference type="PROSITE" id="PS00108">
    <property type="entry name" value="PROTEIN_KINASE_ST"/>
    <property type="match status" value="1"/>
</dbReference>
<gene>
    <name evidence="10" type="ORF">COCSUDRAFT_26422</name>
</gene>
<evidence type="ECO:0000256" key="8">
    <source>
        <dbReference type="SAM" id="MobiDB-lite"/>
    </source>
</evidence>
<evidence type="ECO:0000256" key="3">
    <source>
        <dbReference type="ARBA" id="ARBA00022741"/>
    </source>
</evidence>
<dbReference type="InterPro" id="IPR017441">
    <property type="entry name" value="Protein_kinase_ATP_BS"/>
</dbReference>
<dbReference type="KEGG" id="csl:COCSUDRAFT_26422"/>
<dbReference type="SMART" id="SM00220">
    <property type="entry name" value="S_TKc"/>
    <property type="match status" value="1"/>
</dbReference>
<feature type="region of interest" description="Disordered" evidence="8">
    <location>
        <begin position="280"/>
        <end position="372"/>
    </location>
</feature>
<keyword evidence="3 6" id="KW-0547">Nucleotide-binding</keyword>